<comment type="caution">
    <text evidence="1">The sequence shown here is derived from an EMBL/GenBank/DDBJ whole genome shotgun (WGS) entry which is preliminary data.</text>
</comment>
<name>A0AAV1KS47_9NEOP</name>
<accession>A0AAV1KS47</accession>
<protein>
    <submittedName>
        <fullName evidence="1">Uncharacterized protein</fullName>
    </submittedName>
</protein>
<evidence type="ECO:0000313" key="2">
    <source>
        <dbReference type="Proteomes" id="UP001314205"/>
    </source>
</evidence>
<dbReference type="AlphaFoldDB" id="A0AAV1KS47"/>
<reference evidence="1 2" key="1">
    <citation type="submission" date="2023-11" db="EMBL/GenBank/DDBJ databases">
        <authorList>
            <person name="Hedman E."/>
            <person name="Englund M."/>
            <person name="Stromberg M."/>
            <person name="Nyberg Akerstrom W."/>
            <person name="Nylinder S."/>
            <person name="Jareborg N."/>
            <person name="Kallberg Y."/>
            <person name="Kronander E."/>
        </authorList>
    </citation>
    <scope>NUCLEOTIDE SEQUENCE [LARGE SCALE GENOMIC DNA]</scope>
</reference>
<evidence type="ECO:0000313" key="1">
    <source>
        <dbReference type="EMBL" id="CAK1585094.1"/>
    </source>
</evidence>
<sequence length="110" mass="13265">MSYHLYHCCIVPECKNTSIKTPEKLWIQVAIDLNMRNIWLNLAKSLSLYLYLLYYKSKLYFCEDHFDLENDMENYTQCKIMGYVKRIQINRINIGLPCYLFNKIRNNTAH</sequence>
<dbReference type="Proteomes" id="UP001314205">
    <property type="component" value="Unassembled WGS sequence"/>
</dbReference>
<keyword evidence="2" id="KW-1185">Reference proteome</keyword>
<dbReference type="SUPFAM" id="SSF57716">
    <property type="entry name" value="Glucocorticoid receptor-like (DNA-binding domain)"/>
    <property type="match status" value="1"/>
</dbReference>
<gene>
    <name evidence="1" type="ORF">PARMNEM_LOCUS6235</name>
</gene>
<proteinExistence type="predicted"/>
<dbReference type="EMBL" id="CAVLGL010000079">
    <property type="protein sequence ID" value="CAK1585094.1"/>
    <property type="molecule type" value="Genomic_DNA"/>
</dbReference>
<organism evidence="1 2">
    <name type="scientific">Parnassius mnemosyne</name>
    <name type="common">clouded apollo</name>
    <dbReference type="NCBI Taxonomy" id="213953"/>
    <lineage>
        <taxon>Eukaryota</taxon>
        <taxon>Metazoa</taxon>
        <taxon>Ecdysozoa</taxon>
        <taxon>Arthropoda</taxon>
        <taxon>Hexapoda</taxon>
        <taxon>Insecta</taxon>
        <taxon>Pterygota</taxon>
        <taxon>Neoptera</taxon>
        <taxon>Endopterygota</taxon>
        <taxon>Lepidoptera</taxon>
        <taxon>Glossata</taxon>
        <taxon>Ditrysia</taxon>
        <taxon>Papilionoidea</taxon>
        <taxon>Papilionidae</taxon>
        <taxon>Parnassiinae</taxon>
        <taxon>Parnassini</taxon>
        <taxon>Parnassius</taxon>
        <taxon>Driopa</taxon>
    </lineage>
</organism>